<proteinExistence type="predicted"/>
<keyword evidence="4" id="KW-1185">Reference proteome</keyword>
<dbReference type="Proteomes" id="UP001159427">
    <property type="component" value="Unassembled WGS sequence"/>
</dbReference>
<name>A0ABN8NAG6_9CNID</name>
<dbReference type="PANTHER" id="PTHR24637">
    <property type="entry name" value="COLLAGEN"/>
    <property type="match status" value="1"/>
</dbReference>
<dbReference type="Pfam" id="PF01391">
    <property type="entry name" value="Collagen"/>
    <property type="match status" value="2"/>
</dbReference>
<protein>
    <recommendedName>
        <fullName evidence="2">CTHRC1 C-terminal domain-containing protein</fullName>
    </recommendedName>
</protein>
<dbReference type="EMBL" id="CALNXI010000780">
    <property type="protein sequence ID" value="CAH3046535.1"/>
    <property type="molecule type" value="Genomic_DNA"/>
</dbReference>
<evidence type="ECO:0000313" key="4">
    <source>
        <dbReference type="Proteomes" id="UP001159427"/>
    </source>
</evidence>
<dbReference type="Pfam" id="PF25815">
    <property type="entry name" value="CTHRC1_C"/>
    <property type="match status" value="2"/>
</dbReference>
<dbReference type="InterPro" id="IPR008160">
    <property type="entry name" value="Collagen"/>
</dbReference>
<reference evidence="3 4" key="1">
    <citation type="submission" date="2022-05" db="EMBL/GenBank/DDBJ databases">
        <authorList>
            <consortium name="Genoscope - CEA"/>
            <person name="William W."/>
        </authorList>
    </citation>
    <scope>NUCLEOTIDE SEQUENCE [LARGE SCALE GENOMIC DNA]</scope>
</reference>
<evidence type="ECO:0000259" key="2">
    <source>
        <dbReference type="Pfam" id="PF25815"/>
    </source>
</evidence>
<gene>
    <name evidence="3" type="ORF">PEVE_00041292</name>
</gene>
<dbReference type="PANTHER" id="PTHR24637:SF423">
    <property type="entry name" value="NEMATODE CUTICLE COLLAGEN N-TERMINAL DOMAIN-CONTAINING PROTEIN"/>
    <property type="match status" value="1"/>
</dbReference>
<feature type="domain" description="CTHRC1 C-terminal" evidence="2">
    <location>
        <begin position="76"/>
        <end position="209"/>
    </location>
</feature>
<organism evidence="3 4">
    <name type="scientific">Porites evermanni</name>
    <dbReference type="NCBI Taxonomy" id="104178"/>
    <lineage>
        <taxon>Eukaryota</taxon>
        <taxon>Metazoa</taxon>
        <taxon>Cnidaria</taxon>
        <taxon>Anthozoa</taxon>
        <taxon>Hexacorallia</taxon>
        <taxon>Scleractinia</taxon>
        <taxon>Fungiina</taxon>
        <taxon>Poritidae</taxon>
        <taxon>Porites</taxon>
    </lineage>
</organism>
<evidence type="ECO:0000313" key="3">
    <source>
        <dbReference type="EMBL" id="CAH3046535.1"/>
    </source>
</evidence>
<accession>A0ABN8NAG6</accession>
<feature type="domain" description="CTHRC1 C-terminal" evidence="2">
    <location>
        <begin position="313"/>
        <end position="448"/>
    </location>
</feature>
<evidence type="ECO:0000256" key="1">
    <source>
        <dbReference type="SAM" id="MobiDB-lite"/>
    </source>
</evidence>
<feature type="region of interest" description="Disordered" evidence="1">
    <location>
        <begin position="231"/>
        <end position="313"/>
    </location>
</feature>
<comment type="caution">
    <text evidence="3">The sequence shown here is derived from an EMBL/GenBank/DDBJ whole genome shotgun (WGS) entry which is preliminary data.</text>
</comment>
<dbReference type="InterPro" id="IPR057873">
    <property type="entry name" value="CTHRC1_C"/>
</dbReference>
<sequence>MYFASKTKHPLSQTCSGVPGVPGVPGLNGRDGAKGEQGPAGAHGKKSLPGPMGPSGKTGAKGDKGEKAAPGVVPERNWKQCAWKKLNDDRDFGLIKDCVFVKKADETASKVEFDGDFRVGFCKSCCKRWYFTFNGIECSIPATIEGIDVIHQNHGRTDTNIHKHSQIGGYCEGFGKGTIRVGLVVGDCNGGWTGGNAYTGWNCISRIMIEETQHPSHMCCGVPGVPGVPGLNGKDGARGEKGYVGAPGKKGPMGPPGKAGGKGPQGDKGDQGKQGPVGTPGKNGLKGPPGTTGVKGSQGDKGDQGPSGIVPQRNWKQCSWKPLNDGRDSGLIKDCHFVKKADNTALKVEFDGDFRVAYCERCCKRWFFTFNGAECSKPNKIDAVDVIYDSHQNNKDLNIHKHSQIGGYCEGIAKGTVRVGLAVGDCGYGYKSGSDAYAGYISTSRILIEEVPPPQ</sequence>
<feature type="region of interest" description="Disordered" evidence="1">
    <location>
        <begin position="1"/>
        <end position="71"/>
    </location>
</feature>